<sequence>MSTKYRKNIVYKNNILCFGLNTFKASNHGRLECFDKKSNNESVYTSELQEYLTVICNEIKNQ</sequence>
<reference evidence="1 2" key="2">
    <citation type="submission" date="2008-11" db="EMBL/GenBank/DDBJ databases">
        <authorList>
            <person name="Fulton L."/>
            <person name="Clifton S."/>
            <person name="Fulton B."/>
            <person name="Xu J."/>
            <person name="Minx P."/>
            <person name="Pepin K.H."/>
            <person name="Johnson M."/>
            <person name="Bhonagiri V."/>
            <person name="Nash W.E."/>
            <person name="Mardis E.R."/>
            <person name="Wilson R.K."/>
        </authorList>
    </citation>
    <scope>NUCLEOTIDE SEQUENCE [LARGE SCALE GENOMIC DNA]</scope>
    <source>
        <strain evidence="1 2">ATCC 43243</strain>
    </source>
</reference>
<reference evidence="1 2" key="1">
    <citation type="submission" date="2008-11" db="EMBL/GenBank/DDBJ databases">
        <title>Draft genome sequence of Bacteroides pectinophilus (ATCC 43243).</title>
        <authorList>
            <person name="Sudarsanam P."/>
            <person name="Ley R."/>
            <person name="Guruge J."/>
            <person name="Turnbaugh P.J."/>
            <person name="Mahowald M."/>
            <person name="Liep D."/>
            <person name="Gordon J."/>
        </authorList>
    </citation>
    <scope>NUCLEOTIDE SEQUENCE [LARGE SCALE GENOMIC DNA]</scope>
    <source>
        <strain evidence="1 2">ATCC 43243</strain>
    </source>
</reference>
<protein>
    <submittedName>
        <fullName evidence="1">Uncharacterized protein</fullName>
    </submittedName>
</protein>
<comment type="caution">
    <text evidence="1">The sequence shown here is derived from an EMBL/GenBank/DDBJ whole genome shotgun (WGS) entry which is preliminary data.</text>
</comment>
<dbReference type="EMBL" id="ABVQ01000035">
    <property type="protein sequence ID" value="EEC57940.1"/>
    <property type="molecule type" value="Genomic_DNA"/>
</dbReference>
<organism evidence="1 2">
    <name type="scientific">[Bacteroides] pectinophilus ATCC 43243</name>
    <dbReference type="NCBI Taxonomy" id="483218"/>
    <lineage>
        <taxon>Bacteria</taxon>
        <taxon>Bacillati</taxon>
        <taxon>Bacillota</taxon>
        <taxon>Clostridia</taxon>
        <taxon>Eubacteriales</taxon>
    </lineage>
</organism>
<keyword evidence="2" id="KW-1185">Reference proteome</keyword>
<dbReference type="Proteomes" id="UP000003136">
    <property type="component" value="Unassembled WGS sequence"/>
</dbReference>
<gene>
    <name evidence="1" type="ORF">BACPEC_00925</name>
</gene>
<evidence type="ECO:0000313" key="1">
    <source>
        <dbReference type="EMBL" id="EEC57940.1"/>
    </source>
</evidence>
<dbReference type="AlphaFoldDB" id="B7AQG8"/>
<proteinExistence type="predicted"/>
<dbReference type="STRING" id="483218.BACPEC_00925"/>
<dbReference type="HOGENOM" id="CLU_2894683_0_0_9"/>
<accession>B7AQG8</accession>
<name>B7AQG8_9FIRM</name>
<evidence type="ECO:0000313" key="2">
    <source>
        <dbReference type="Proteomes" id="UP000003136"/>
    </source>
</evidence>